<feature type="signal peptide" evidence="1">
    <location>
        <begin position="1"/>
        <end position="23"/>
    </location>
</feature>
<feature type="chain" id="PRO_5046372877" evidence="1">
    <location>
        <begin position="24"/>
        <end position="162"/>
    </location>
</feature>
<keyword evidence="1" id="KW-0732">Signal</keyword>
<evidence type="ECO:0000313" key="2">
    <source>
        <dbReference type="EMBL" id="ASB88573.1"/>
    </source>
</evidence>
<evidence type="ECO:0000256" key="1">
    <source>
        <dbReference type="SAM" id="SignalP"/>
    </source>
</evidence>
<accession>A0ABN5ACR6</accession>
<proteinExistence type="predicted"/>
<evidence type="ECO:0000313" key="3">
    <source>
        <dbReference type="Proteomes" id="UP000196877"/>
    </source>
</evidence>
<sequence>MKKAILGFSLSAALLIPASFAAAAEGARPTDEQKALLEAKTEYVQSLPEQMNIKSGFTAYSGKRLTVKRGSFLAWSKDYIDWYYNGKKISSSSGSQDVGFIFPNIVKAKGIKRYYKSSGLHKWRAKKTHSIGTVTPWGDVVLTSTTYTDRKWVNKKGKYGSD</sequence>
<dbReference type="RefSeq" id="WP_006636537.1">
    <property type="nucleotide sequence ID" value="NZ_BORD01000005.1"/>
</dbReference>
<organism evidence="2 3">
    <name type="scientific">Bacillus sonorensis</name>
    <dbReference type="NCBI Taxonomy" id="119858"/>
    <lineage>
        <taxon>Bacteria</taxon>
        <taxon>Bacillati</taxon>
        <taxon>Bacillota</taxon>
        <taxon>Bacilli</taxon>
        <taxon>Bacillales</taxon>
        <taxon>Bacillaceae</taxon>
        <taxon>Bacillus</taxon>
    </lineage>
</organism>
<protein>
    <submittedName>
        <fullName evidence="2">Uncharacterized protein</fullName>
    </submittedName>
</protein>
<name>A0ABN5ACR6_9BACI</name>
<dbReference type="Proteomes" id="UP000196877">
    <property type="component" value="Chromosome"/>
</dbReference>
<gene>
    <name evidence="2" type="ORF">S101395_02065</name>
</gene>
<keyword evidence="3" id="KW-1185">Reference proteome</keyword>
<reference evidence="2 3" key="1">
    <citation type="submission" date="2017-06" db="EMBL/GenBank/DDBJ databases">
        <title>Genome sequence of Bacillus sonorensis strain SRCM101395.</title>
        <authorList>
            <person name="Cho S.H."/>
        </authorList>
    </citation>
    <scope>NUCLEOTIDE SEQUENCE [LARGE SCALE GENOMIC DNA]</scope>
    <source>
        <strain evidence="2 3">SRCM101395</strain>
    </source>
</reference>
<dbReference type="EMBL" id="CP021920">
    <property type="protein sequence ID" value="ASB88573.1"/>
    <property type="molecule type" value="Genomic_DNA"/>
</dbReference>